<gene>
    <name evidence="1" type="ORF">NQ314_010864</name>
</gene>
<organism evidence="1 2">
    <name type="scientific">Rhamnusium bicolor</name>
    <dbReference type="NCBI Taxonomy" id="1586634"/>
    <lineage>
        <taxon>Eukaryota</taxon>
        <taxon>Metazoa</taxon>
        <taxon>Ecdysozoa</taxon>
        <taxon>Arthropoda</taxon>
        <taxon>Hexapoda</taxon>
        <taxon>Insecta</taxon>
        <taxon>Pterygota</taxon>
        <taxon>Neoptera</taxon>
        <taxon>Endopterygota</taxon>
        <taxon>Coleoptera</taxon>
        <taxon>Polyphaga</taxon>
        <taxon>Cucujiformia</taxon>
        <taxon>Chrysomeloidea</taxon>
        <taxon>Cerambycidae</taxon>
        <taxon>Lepturinae</taxon>
        <taxon>Rhagiini</taxon>
        <taxon>Rhamnusium</taxon>
    </lineage>
</organism>
<reference evidence="1" key="1">
    <citation type="journal article" date="2023" name="Insect Mol. Biol.">
        <title>Genome sequencing provides insights into the evolution of gene families encoding plant cell wall-degrading enzymes in longhorned beetles.</title>
        <authorList>
            <person name="Shin N.R."/>
            <person name="Okamura Y."/>
            <person name="Kirsch R."/>
            <person name="Pauchet Y."/>
        </authorList>
    </citation>
    <scope>NUCLEOTIDE SEQUENCE</scope>
    <source>
        <strain evidence="1">RBIC_L_NR</strain>
    </source>
</reference>
<dbReference type="AlphaFoldDB" id="A0AAV8XMB8"/>
<dbReference type="Proteomes" id="UP001162156">
    <property type="component" value="Unassembled WGS sequence"/>
</dbReference>
<comment type="caution">
    <text evidence="1">The sequence shown here is derived from an EMBL/GenBank/DDBJ whole genome shotgun (WGS) entry which is preliminary data.</text>
</comment>
<protein>
    <submittedName>
        <fullName evidence="1">Uncharacterized protein</fullName>
    </submittedName>
</protein>
<sequence length="172" mass="19842">MRAKNHPKLYLWSKPWEKLALPEKMKQENEETKPKVENDDHQYIKNELDLEKQEPQNDSMLMMILKAGKEVMPKIDLNSLMDNNMGQLSAPIIPQPEAAIDSADCRLNLLEHIIHQESLVEERLDDFEKQIDALEAGMNVEGDANYPKTRQTLQMLIRDLAALKEFSQSTTV</sequence>
<keyword evidence="2" id="KW-1185">Reference proteome</keyword>
<accession>A0AAV8XMB8</accession>
<proteinExistence type="predicted"/>
<evidence type="ECO:0000313" key="1">
    <source>
        <dbReference type="EMBL" id="KAJ8940033.1"/>
    </source>
</evidence>
<dbReference type="EMBL" id="JANEYF010003027">
    <property type="protein sequence ID" value="KAJ8940033.1"/>
    <property type="molecule type" value="Genomic_DNA"/>
</dbReference>
<evidence type="ECO:0000313" key="2">
    <source>
        <dbReference type="Proteomes" id="UP001162156"/>
    </source>
</evidence>
<name>A0AAV8XMB8_9CUCU</name>